<sequence length="262" mass="30643">MSSKALRNTGGSSQGNDRKQLQPSTTPKASDSTTRSRLLELPKEIRLMIYDIILADLLQRQHHFENRRFNNRNLSALRRCLTVRYANRQTAEETLPYLLRKFDVGYILTMSRTGDEVGRVAEMLRGRWDQITEFETLSECVLNPWNMTWIKRHAVRTGSPTTHIDATGLLGPWDYIAWPVEQRMVRSITILHTDSIATFNQTPDLLLYLALFTHYFPLLKELRLRPSRRTMNVGHYLIVGNEVRDWNTREVKWRLPTVTFQN</sequence>
<accession>A0AAJ0G7H2</accession>
<name>A0AAJ0G7H2_9PEZI</name>
<evidence type="ECO:0000256" key="1">
    <source>
        <dbReference type="SAM" id="MobiDB-lite"/>
    </source>
</evidence>
<dbReference type="Proteomes" id="UP001271007">
    <property type="component" value="Unassembled WGS sequence"/>
</dbReference>
<organism evidence="2 3">
    <name type="scientific">Extremus antarcticus</name>
    <dbReference type="NCBI Taxonomy" id="702011"/>
    <lineage>
        <taxon>Eukaryota</taxon>
        <taxon>Fungi</taxon>
        <taxon>Dikarya</taxon>
        <taxon>Ascomycota</taxon>
        <taxon>Pezizomycotina</taxon>
        <taxon>Dothideomycetes</taxon>
        <taxon>Dothideomycetidae</taxon>
        <taxon>Mycosphaerellales</taxon>
        <taxon>Extremaceae</taxon>
        <taxon>Extremus</taxon>
    </lineage>
</organism>
<protein>
    <submittedName>
        <fullName evidence="2">Uncharacterized protein</fullName>
    </submittedName>
</protein>
<dbReference type="AlphaFoldDB" id="A0AAJ0G7H2"/>
<evidence type="ECO:0000313" key="2">
    <source>
        <dbReference type="EMBL" id="KAK3046624.1"/>
    </source>
</evidence>
<feature type="region of interest" description="Disordered" evidence="1">
    <location>
        <begin position="1"/>
        <end position="35"/>
    </location>
</feature>
<comment type="caution">
    <text evidence="2">The sequence shown here is derived from an EMBL/GenBank/DDBJ whole genome shotgun (WGS) entry which is preliminary data.</text>
</comment>
<keyword evidence="3" id="KW-1185">Reference proteome</keyword>
<dbReference type="EMBL" id="JAWDJX010000085">
    <property type="protein sequence ID" value="KAK3046624.1"/>
    <property type="molecule type" value="Genomic_DNA"/>
</dbReference>
<evidence type="ECO:0000313" key="3">
    <source>
        <dbReference type="Proteomes" id="UP001271007"/>
    </source>
</evidence>
<gene>
    <name evidence="2" type="ORF">LTR09_011906</name>
</gene>
<reference evidence="2" key="1">
    <citation type="submission" date="2023-04" db="EMBL/GenBank/DDBJ databases">
        <title>Black Yeasts Isolated from many extreme environments.</title>
        <authorList>
            <person name="Coleine C."/>
            <person name="Stajich J.E."/>
            <person name="Selbmann L."/>
        </authorList>
    </citation>
    <scope>NUCLEOTIDE SEQUENCE</scope>
    <source>
        <strain evidence="2">CCFEE 5312</strain>
    </source>
</reference>
<proteinExistence type="predicted"/>